<proteinExistence type="predicted"/>
<dbReference type="EMBL" id="AAMT01000007">
    <property type="protein sequence ID" value="EAQ12800.1"/>
    <property type="molecule type" value="Genomic_DNA"/>
</dbReference>
<reference evidence="2 3" key="1">
    <citation type="journal article" date="2010" name="J. Bacteriol.">
        <title>Genome sequences of Pelagibaca bermudensis HTCC2601T and Maritimibacter alkaliphilus HTCC2654T, the type strains of two marine Roseobacter genera.</title>
        <authorList>
            <person name="Thrash J.C."/>
            <person name="Cho J.C."/>
            <person name="Ferriera S."/>
            <person name="Johnson J."/>
            <person name="Vergin K.L."/>
            <person name="Giovannoni S.J."/>
        </authorList>
    </citation>
    <scope>NUCLEOTIDE SEQUENCE [LARGE SCALE GENOMIC DNA]</scope>
    <source>
        <strain evidence="2 3">HTCC2654</strain>
    </source>
</reference>
<evidence type="ECO:0000256" key="1">
    <source>
        <dbReference type="SAM" id="MobiDB-lite"/>
    </source>
</evidence>
<dbReference type="OrthoDB" id="626916at2"/>
<protein>
    <submittedName>
        <fullName evidence="2">Uncharacterized protein</fullName>
    </submittedName>
</protein>
<dbReference type="eggNOG" id="COG3292">
    <property type="taxonomic scope" value="Bacteria"/>
</dbReference>
<evidence type="ECO:0000313" key="2">
    <source>
        <dbReference type="EMBL" id="EAQ12800.1"/>
    </source>
</evidence>
<keyword evidence="3" id="KW-1185">Reference proteome</keyword>
<comment type="caution">
    <text evidence="2">The sequence shown here is derived from an EMBL/GenBank/DDBJ whole genome shotgun (WGS) entry which is preliminary data.</text>
</comment>
<accession>A3VG24</accession>
<evidence type="ECO:0000313" key="3">
    <source>
        <dbReference type="Proteomes" id="UP000002931"/>
    </source>
</evidence>
<gene>
    <name evidence="2" type="ORF">RB2654_06809</name>
</gene>
<sequence>MTSTRSPEITQERRDDVAARLYALLPADIRAEDAAQGRALEAFIAVLAQGSAEIDRELDRLHDALFVETAPEDALTELGALVAAEPMNPLPKGAGWNARAFIANTIRYRRGKGTARVLAALAADITGEGAQAVEVFRRLVRLQHLADLRGDRPGLASLVDGEARARVGTAQDALPRVSDLRSISRAGGRGFVPSVGLHLLRPVVPVFAAPDTRGLDRDALPAEDVAALPPMQPWPVGEPPTQKAGYFQLAPMPGEPIRLFNPDRRSDGDEATGGSVRPERMPDRLRRLPLHRETDALRLAYAQGEGGWPVAGQWFDPLNPAFTLFIRAKGQATFRQIPAREVLIANFDEAPAKRPAPERAYEWVRPGETVASTGAAPISAAFDPVTGRLVLPVGVEADEVRVAYATGIGRPIGAGPHERNAPDVPFELVDGAGRTHFIRIVDGSRASEPEPGKAVRRVETLQQALADWSAHGDRPGTVGVIVLARSDRDARTANLTIKTHPGTELTLVAAQWRPQVARPGVPVEANRHGYLVRRERMFTLAAAIQVEPSRAPGTTRSDAEEIGTLTLDGIAFTRGITTAPHSVSALALRHCSIRAKPTRAALNVRPGQPISVTIEDSLIDHARVWSSSKYGDARGSRLTLRRSIVGGSPEKSLHLKAPQADVTVCDATILGHVEVGTLDATNTIFAGSLKVIRHQVGCMRYSYSATSQALPKRFLCQPDLALQAARSEGPVSAAQAEAIALGLAPVFYDTDLCEPMVGVLHPLTDPGIRAGGEADTEMGAFAPTGTPIRRANLTRALDSYLPFGAEAEIFDDSLSSSAMYWRHRP</sequence>
<dbReference type="STRING" id="314271.RB2654_06809"/>
<name>A3VG24_9RHOB</name>
<dbReference type="AlphaFoldDB" id="A3VG24"/>
<dbReference type="Proteomes" id="UP000002931">
    <property type="component" value="Unassembled WGS sequence"/>
</dbReference>
<organism evidence="2 3">
    <name type="scientific">Maritimibacter alkaliphilus HTCC2654</name>
    <dbReference type="NCBI Taxonomy" id="314271"/>
    <lineage>
        <taxon>Bacteria</taxon>
        <taxon>Pseudomonadati</taxon>
        <taxon>Pseudomonadota</taxon>
        <taxon>Alphaproteobacteria</taxon>
        <taxon>Rhodobacterales</taxon>
        <taxon>Roseobacteraceae</taxon>
        <taxon>Maritimibacter</taxon>
    </lineage>
</organism>
<dbReference type="HOGENOM" id="CLU_377112_0_0_5"/>
<feature type="region of interest" description="Disordered" evidence="1">
    <location>
        <begin position="259"/>
        <end position="280"/>
    </location>
</feature>
<dbReference type="RefSeq" id="WP_008329983.1">
    <property type="nucleotide sequence ID" value="NZ_CH902578.1"/>
</dbReference>